<dbReference type="EMBL" id="JAPRFR010000004">
    <property type="protein sequence ID" value="MCZ0726386.1"/>
    <property type="molecule type" value="Genomic_DNA"/>
</dbReference>
<organism evidence="14 15">
    <name type="scientific">Aerococcus kribbianus</name>
    <dbReference type="NCBI Taxonomy" id="2999064"/>
    <lineage>
        <taxon>Bacteria</taxon>
        <taxon>Bacillati</taxon>
        <taxon>Bacillota</taxon>
        <taxon>Bacilli</taxon>
        <taxon>Lactobacillales</taxon>
        <taxon>Aerococcaceae</taxon>
        <taxon>Aerococcus</taxon>
    </lineage>
</organism>
<name>A0A9X3JFW2_9LACT</name>
<dbReference type="InterPro" id="IPR050214">
    <property type="entry name" value="Cys_Synth/Cystath_Beta-Synth"/>
</dbReference>
<dbReference type="NCBIfam" id="TIGR01139">
    <property type="entry name" value="cysK"/>
    <property type="match status" value="1"/>
</dbReference>
<dbReference type="Gene3D" id="3.40.50.1100">
    <property type="match status" value="2"/>
</dbReference>
<dbReference type="AlphaFoldDB" id="A0A9X3JFW2"/>
<comment type="similarity">
    <text evidence="3 12">Belongs to the cysteine synthase/cystathionine beta-synthase family.</text>
</comment>
<gene>
    <name evidence="14" type="primary">cysK</name>
    <name evidence="14" type="ORF">OW157_07440</name>
</gene>
<dbReference type="InterPro" id="IPR005856">
    <property type="entry name" value="Cys_synth"/>
</dbReference>
<feature type="domain" description="Tryptophan synthase beta chain-like PALP" evidence="13">
    <location>
        <begin position="8"/>
        <end position="293"/>
    </location>
</feature>
<keyword evidence="6 12" id="KW-0808">Transferase</keyword>
<evidence type="ECO:0000256" key="3">
    <source>
        <dbReference type="ARBA" id="ARBA00007103"/>
    </source>
</evidence>
<comment type="pathway">
    <text evidence="2">Amino-acid biosynthesis; L-cysteine biosynthesis; L-cysteine from L-serine: step 2/2.</text>
</comment>
<dbReference type="NCBIfam" id="TIGR01136">
    <property type="entry name" value="cysKM"/>
    <property type="match status" value="1"/>
</dbReference>
<dbReference type="Proteomes" id="UP001146670">
    <property type="component" value="Unassembled WGS sequence"/>
</dbReference>
<feature type="binding site" evidence="10">
    <location>
        <position position="75"/>
    </location>
    <ligand>
        <name>pyridoxal 5'-phosphate</name>
        <dbReference type="ChEBI" id="CHEBI:597326"/>
    </ligand>
</feature>
<evidence type="ECO:0000256" key="6">
    <source>
        <dbReference type="ARBA" id="ARBA00022679"/>
    </source>
</evidence>
<dbReference type="CDD" id="cd01561">
    <property type="entry name" value="CBS_like"/>
    <property type="match status" value="1"/>
</dbReference>
<feature type="modified residue" description="N6-(pyridoxal phosphate)lysine" evidence="11">
    <location>
        <position position="45"/>
    </location>
</feature>
<evidence type="ECO:0000259" key="13">
    <source>
        <dbReference type="Pfam" id="PF00291"/>
    </source>
</evidence>
<evidence type="ECO:0000256" key="8">
    <source>
        <dbReference type="ARBA" id="ARBA00023192"/>
    </source>
</evidence>
<feature type="binding site" evidence="10">
    <location>
        <begin position="178"/>
        <end position="182"/>
    </location>
    <ligand>
        <name>pyridoxal 5'-phosphate</name>
        <dbReference type="ChEBI" id="CHEBI:597326"/>
    </ligand>
</feature>
<dbReference type="PROSITE" id="PS00901">
    <property type="entry name" value="CYS_SYNTHASE"/>
    <property type="match status" value="1"/>
</dbReference>
<feature type="binding site" evidence="10">
    <location>
        <position position="266"/>
    </location>
    <ligand>
        <name>pyridoxal 5'-phosphate</name>
        <dbReference type="ChEBI" id="CHEBI:597326"/>
    </ligand>
</feature>
<dbReference type="InterPro" id="IPR001216">
    <property type="entry name" value="P-phosphate_BS"/>
</dbReference>
<dbReference type="FunFam" id="3.40.50.1100:FF:000006">
    <property type="entry name" value="Cysteine synthase"/>
    <property type="match status" value="1"/>
</dbReference>
<comment type="caution">
    <text evidence="14">The sequence shown here is derived from an EMBL/GenBank/DDBJ whole genome shotgun (WGS) entry which is preliminary data.</text>
</comment>
<evidence type="ECO:0000256" key="4">
    <source>
        <dbReference type="ARBA" id="ARBA00012681"/>
    </source>
</evidence>
<comment type="catalytic activity">
    <reaction evidence="9 12">
        <text>O-acetyl-L-serine + hydrogen sulfide = L-cysteine + acetate</text>
        <dbReference type="Rhea" id="RHEA:14829"/>
        <dbReference type="ChEBI" id="CHEBI:29919"/>
        <dbReference type="ChEBI" id="CHEBI:30089"/>
        <dbReference type="ChEBI" id="CHEBI:35235"/>
        <dbReference type="ChEBI" id="CHEBI:58340"/>
        <dbReference type="EC" id="2.5.1.47"/>
    </reaction>
</comment>
<accession>A0A9X3JFW2</accession>
<evidence type="ECO:0000313" key="14">
    <source>
        <dbReference type="EMBL" id="MCZ0726386.1"/>
    </source>
</evidence>
<keyword evidence="5 12" id="KW-0028">Amino-acid biosynthesis</keyword>
<evidence type="ECO:0000256" key="2">
    <source>
        <dbReference type="ARBA" id="ARBA00004962"/>
    </source>
</evidence>
<comment type="cofactor">
    <cofactor evidence="1 10 12">
        <name>pyridoxal 5'-phosphate</name>
        <dbReference type="ChEBI" id="CHEBI:597326"/>
    </cofactor>
</comment>
<dbReference type="SUPFAM" id="SSF53686">
    <property type="entry name" value="Tryptophan synthase beta subunit-like PLP-dependent enzymes"/>
    <property type="match status" value="1"/>
</dbReference>
<evidence type="ECO:0000256" key="12">
    <source>
        <dbReference type="RuleBase" id="RU003985"/>
    </source>
</evidence>
<evidence type="ECO:0000256" key="1">
    <source>
        <dbReference type="ARBA" id="ARBA00001933"/>
    </source>
</evidence>
<sequence length="307" mass="32030">MVNIVNNVTELIGQTPMIKLQRSLPHDAADVFVKLESFNAGGSVKDRIALNMVEVAEQEGKLKAGDTIVEATSGNTGVGIAMVAAAKGYNVEIFMPETMTKERQDLMRAYGAKINLTPGEGGMKEAIAQAEAKAKEDGYIMLFQFDNAANPAVHEATTGPEIVEDLGGAPDAFVAGVGTGGTITGVGHALRQVRSDVQLFAVEPTESAVLSGNEPGQHKIQGIGAGFVPKVLDTDLYNEIIQVSTEKAQETTRMMGINEGLLLGVSSGAAIAGAIEVAKSLGKGKQVVVVAPDTGERYLSTGVFSAE</sequence>
<keyword evidence="7 10" id="KW-0663">Pyridoxal phosphate</keyword>
<dbReference type="InterPro" id="IPR001926">
    <property type="entry name" value="TrpB-like_PALP"/>
</dbReference>
<dbReference type="RefSeq" id="WP_268752662.1">
    <property type="nucleotide sequence ID" value="NZ_JAPRFQ010000004.1"/>
</dbReference>
<evidence type="ECO:0000256" key="5">
    <source>
        <dbReference type="ARBA" id="ARBA00022605"/>
    </source>
</evidence>
<reference evidence="14" key="1">
    <citation type="submission" date="2022-12" db="EMBL/GenBank/DDBJ databases">
        <title>Description and comparative metabolic analysis of Aerococcus sp. nov., isolated from the feces of a pig.</title>
        <authorList>
            <person name="Chang Y.-H."/>
        </authorList>
    </citation>
    <scope>NUCLEOTIDE SEQUENCE</scope>
    <source>
        <strain evidence="14">YH-aer222</strain>
    </source>
</reference>
<evidence type="ECO:0000256" key="7">
    <source>
        <dbReference type="ARBA" id="ARBA00022898"/>
    </source>
</evidence>
<dbReference type="PANTHER" id="PTHR10314">
    <property type="entry name" value="CYSTATHIONINE BETA-SYNTHASE"/>
    <property type="match status" value="1"/>
</dbReference>
<evidence type="ECO:0000313" key="15">
    <source>
        <dbReference type="Proteomes" id="UP001146670"/>
    </source>
</evidence>
<keyword evidence="8 12" id="KW-0198">Cysteine biosynthesis</keyword>
<evidence type="ECO:0000256" key="11">
    <source>
        <dbReference type="PIRSR" id="PIRSR605856-51"/>
    </source>
</evidence>
<keyword evidence="15" id="KW-1185">Reference proteome</keyword>
<dbReference type="InterPro" id="IPR036052">
    <property type="entry name" value="TrpB-like_PALP_sf"/>
</dbReference>
<dbReference type="Pfam" id="PF00291">
    <property type="entry name" value="PALP"/>
    <property type="match status" value="1"/>
</dbReference>
<protein>
    <recommendedName>
        <fullName evidence="4 12">Cysteine synthase</fullName>
        <ecNumber evidence="4 12">2.5.1.47</ecNumber>
    </recommendedName>
</protein>
<dbReference type="InterPro" id="IPR005859">
    <property type="entry name" value="CysK"/>
</dbReference>
<dbReference type="GO" id="GO:0004124">
    <property type="term" value="F:cysteine synthase activity"/>
    <property type="evidence" value="ECO:0007669"/>
    <property type="project" value="UniProtKB-UniRule"/>
</dbReference>
<dbReference type="EC" id="2.5.1.47" evidence="4 12"/>
<proteinExistence type="inferred from homology"/>
<dbReference type="GO" id="GO:0006535">
    <property type="term" value="P:cysteine biosynthetic process from serine"/>
    <property type="evidence" value="ECO:0007669"/>
    <property type="project" value="UniProtKB-UniRule"/>
</dbReference>
<evidence type="ECO:0000256" key="10">
    <source>
        <dbReference type="PIRSR" id="PIRSR605856-50"/>
    </source>
</evidence>
<evidence type="ECO:0000256" key="9">
    <source>
        <dbReference type="ARBA" id="ARBA00047931"/>
    </source>
</evidence>